<dbReference type="EMBL" id="AB853026">
    <property type="protein sequence ID" value="BAO18813.1"/>
    <property type="molecule type" value="Genomic_DNA"/>
</dbReference>
<organism evidence="2">
    <name type="scientific">Burkholderia sp. M701</name>
    <dbReference type="NCBI Taxonomy" id="326454"/>
    <lineage>
        <taxon>Bacteria</taxon>
        <taxon>Pseudomonadati</taxon>
        <taxon>Pseudomonadota</taxon>
        <taxon>Betaproteobacteria</taxon>
        <taxon>Burkholderiales</taxon>
        <taxon>Burkholderiaceae</taxon>
        <taxon>Burkholderia</taxon>
    </lineage>
</organism>
<keyword evidence="1" id="KW-0472">Membrane</keyword>
<name>V5YNC0_9BURK</name>
<reference evidence="2" key="2">
    <citation type="submission" date="2024-06" db="EMBL/GenBank/DDBJ databases">
        <authorList>
            <person name="Sakai Y."/>
            <person name="Fujii T."/>
        </authorList>
    </citation>
    <scope>NUCLEOTIDE SEQUENCE</scope>
    <source>
        <strain evidence="2">M701</strain>
        <plasmid evidence="2">pM7012</plasmid>
    </source>
</reference>
<sequence length="154" mass="16981">MRPGFYLPICDHSTLAHPSLDHRHLAPPPPRAAALTSLCSASRKRNANPKLNRSFMNELNTTDVASTKPTEKPWWAPIAHFAAHTVVGTAIFVIIGLPAVGLSLGIVWLEHLGVPAFPLEVLHFVEEALCVIDAGLFLLYVILTSYHALKEFWK</sequence>
<proteinExistence type="predicted"/>
<feature type="transmembrane region" description="Helical" evidence="1">
    <location>
        <begin position="128"/>
        <end position="149"/>
    </location>
</feature>
<protein>
    <submittedName>
        <fullName evidence="2">Uncharacterized protein</fullName>
    </submittedName>
</protein>
<keyword evidence="1" id="KW-0812">Transmembrane</keyword>
<feature type="transmembrane region" description="Helical" evidence="1">
    <location>
        <begin position="81"/>
        <end position="108"/>
    </location>
</feature>
<dbReference type="AlphaFoldDB" id="V5YNC0"/>
<geneLocation type="plasmid" evidence="2">
    <name>pM7012</name>
</geneLocation>
<evidence type="ECO:0000256" key="1">
    <source>
        <dbReference type="SAM" id="Phobius"/>
    </source>
</evidence>
<keyword evidence="1" id="KW-1133">Transmembrane helix</keyword>
<accession>V5YNC0</accession>
<keyword evidence="2" id="KW-0614">Plasmid</keyword>
<evidence type="ECO:0000313" key="2">
    <source>
        <dbReference type="EMBL" id="BAO18813.1"/>
    </source>
</evidence>
<reference evidence="2" key="1">
    <citation type="journal article" date="2014" name="Microbiology">
        <title>A 2,4-dichlorophenoxyacetic acid degradation plasmid pM7012 discloses distribution of an unclassified megaplasmid group across bacterial species.</title>
        <authorList>
            <person name="Sakai Y."/>
            <person name="Ogawa N."/>
            <person name="Shimomura Y."/>
            <person name="Fujii T."/>
        </authorList>
    </citation>
    <scope>NUCLEOTIDE SEQUENCE</scope>
    <source>
        <strain evidence="2">M701</strain>
    </source>
</reference>